<dbReference type="FunFam" id="1.10.287.130:FF:000045">
    <property type="entry name" value="Two-component system sensor histidine kinase/response regulator"/>
    <property type="match status" value="1"/>
</dbReference>
<dbReference type="OrthoDB" id="358279at2"/>
<dbReference type="InterPro" id="IPR003594">
    <property type="entry name" value="HATPase_dom"/>
</dbReference>
<dbReference type="Pfam" id="PF07494">
    <property type="entry name" value="Reg_prop"/>
    <property type="match status" value="3"/>
</dbReference>
<dbReference type="SMART" id="SM00342">
    <property type="entry name" value="HTH_ARAC"/>
    <property type="match status" value="1"/>
</dbReference>
<dbReference type="SUPFAM" id="SSF52172">
    <property type="entry name" value="CheY-like"/>
    <property type="match status" value="1"/>
</dbReference>
<dbReference type="PANTHER" id="PTHR43547:SF2">
    <property type="entry name" value="HYBRID SIGNAL TRANSDUCTION HISTIDINE KINASE C"/>
    <property type="match status" value="1"/>
</dbReference>
<dbReference type="InterPro" id="IPR011110">
    <property type="entry name" value="Reg_prop"/>
</dbReference>
<dbReference type="Proteomes" id="UP000198990">
    <property type="component" value="Unassembled WGS sequence"/>
</dbReference>
<evidence type="ECO:0000256" key="1">
    <source>
        <dbReference type="ARBA" id="ARBA00000085"/>
    </source>
</evidence>
<organism evidence="11 12">
    <name type="scientific">Maribacter orientalis</name>
    <dbReference type="NCBI Taxonomy" id="228957"/>
    <lineage>
        <taxon>Bacteria</taxon>
        <taxon>Pseudomonadati</taxon>
        <taxon>Bacteroidota</taxon>
        <taxon>Flavobacteriia</taxon>
        <taxon>Flavobacteriales</taxon>
        <taxon>Flavobacteriaceae</taxon>
        <taxon>Maribacter</taxon>
    </lineage>
</organism>
<dbReference type="Gene3D" id="2.60.40.10">
    <property type="entry name" value="Immunoglobulins"/>
    <property type="match status" value="1"/>
</dbReference>
<accession>A0A1H7RV13</accession>
<feature type="modified residue" description="4-aspartylphosphate" evidence="7">
    <location>
        <position position="1134"/>
    </location>
</feature>
<dbReference type="InterPro" id="IPR005467">
    <property type="entry name" value="His_kinase_dom"/>
</dbReference>
<dbReference type="GO" id="GO:0000155">
    <property type="term" value="F:phosphorelay sensor kinase activity"/>
    <property type="evidence" value="ECO:0007669"/>
    <property type="project" value="InterPro"/>
</dbReference>
<dbReference type="SMART" id="SM00448">
    <property type="entry name" value="REC"/>
    <property type="match status" value="1"/>
</dbReference>
<keyword evidence="5" id="KW-0238">DNA-binding</keyword>
<dbReference type="GO" id="GO:0043565">
    <property type="term" value="F:sequence-specific DNA binding"/>
    <property type="evidence" value="ECO:0007669"/>
    <property type="project" value="InterPro"/>
</dbReference>
<dbReference type="PROSITE" id="PS50109">
    <property type="entry name" value="HIS_KIN"/>
    <property type="match status" value="1"/>
</dbReference>
<dbReference type="PROSITE" id="PS50110">
    <property type="entry name" value="RESPONSE_REGULATORY"/>
    <property type="match status" value="1"/>
</dbReference>
<keyword evidence="11" id="KW-0418">Kinase</keyword>
<evidence type="ECO:0000313" key="12">
    <source>
        <dbReference type="Proteomes" id="UP000198990"/>
    </source>
</evidence>
<comment type="catalytic activity">
    <reaction evidence="1">
        <text>ATP + protein L-histidine = ADP + protein N-phospho-L-histidine.</text>
        <dbReference type="EC" id="2.7.13.3"/>
    </reaction>
</comment>
<name>A0A1H7RV13_9FLAO</name>
<dbReference type="PROSITE" id="PS00041">
    <property type="entry name" value="HTH_ARAC_FAMILY_1"/>
    <property type="match status" value="1"/>
</dbReference>
<dbReference type="InterPro" id="IPR013783">
    <property type="entry name" value="Ig-like_fold"/>
</dbReference>
<evidence type="ECO:0000313" key="11">
    <source>
        <dbReference type="EMBL" id="SEL63878.1"/>
    </source>
</evidence>
<evidence type="ECO:0000256" key="5">
    <source>
        <dbReference type="ARBA" id="ARBA00023125"/>
    </source>
</evidence>
<dbReference type="InterPro" id="IPR036097">
    <property type="entry name" value="HisK_dim/P_sf"/>
</dbReference>
<dbReference type="GO" id="GO:0003700">
    <property type="term" value="F:DNA-binding transcription factor activity"/>
    <property type="evidence" value="ECO:0007669"/>
    <property type="project" value="InterPro"/>
</dbReference>
<dbReference type="EMBL" id="FNZN01000004">
    <property type="protein sequence ID" value="SEL63878.1"/>
    <property type="molecule type" value="Genomic_DNA"/>
</dbReference>
<dbReference type="InterPro" id="IPR011123">
    <property type="entry name" value="Y_Y_Y"/>
</dbReference>
<dbReference type="Pfam" id="PF00512">
    <property type="entry name" value="HisKA"/>
    <property type="match status" value="1"/>
</dbReference>
<evidence type="ECO:0000256" key="2">
    <source>
        <dbReference type="ARBA" id="ARBA00012438"/>
    </source>
</evidence>
<evidence type="ECO:0000256" key="6">
    <source>
        <dbReference type="ARBA" id="ARBA00023163"/>
    </source>
</evidence>
<dbReference type="SUPFAM" id="SSF46689">
    <property type="entry name" value="Homeodomain-like"/>
    <property type="match status" value="1"/>
</dbReference>
<dbReference type="Pfam" id="PF02518">
    <property type="entry name" value="HATPase_c"/>
    <property type="match status" value="1"/>
</dbReference>
<protein>
    <recommendedName>
        <fullName evidence="2">histidine kinase</fullName>
        <ecNumber evidence="2">2.7.13.3</ecNumber>
    </recommendedName>
</protein>
<dbReference type="InterPro" id="IPR009057">
    <property type="entry name" value="Homeodomain-like_sf"/>
</dbReference>
<evidence type="ECO:0000259" key="8">
    <source>
        <dbReference type="PROSITE" id="PS01124"/>
    </source>
</evidence>
<keyword evidence="4" id="KW-0805">Transcription regulation</keyword>
<evidence type="ECO:0000256" key="4">
    <source>
        <dbReference type="ARBA" id="ARBA00023015"/>
    </source>
</evidence>
<proteinExistence type="predicted"/>
<dbReference type="STRING" id="228957.SAMN04488008_104399"/>
<evidence type="ECO:0000259" key="9">
    <source>
        <dbReference type="PROSITE" id="PS50109"/>
    </source>
</evidence>
<dbReference type="SMART" id="SM00388">
    <property type="entry name" value="HisKA"/>
    <property type="match status" value="1"/>
</dbReference>
<dbReference type="InterPro" id="IPR028203">
    <property type="entry name" value="PSII_CF48-like_dom"/>
</dbReference>
<sequence length="1335" mass="152900">MNLKKFILLITESFFCILYINCIESASSQSQVSFRQLSVKEGLSQNSAISISQDSIGFLWIATQDGLNKYDGRKFTIYPYNFLDITKPNYSNLGKVYTDREGGVWIIPSSNLLYKFDRVADVFKPISSLKNTNILFQDKNLNFWVGTYNHELYVMDHATYETKLILTSNEIQGEIYHISQHNNGSLLITTNKKIIELDPKLSKKTDIYPKTKYGEVLNENFSALVSEASGRQWISTYGNGLYFRNENENIVHRISELSFLDPLPNDLNILALHIDKKERLWIATYGSGLYMINLKSFKITHLSTEKHNPKALHYNDILSIYEDYTGTLWFGSDGAGLSYYDEYLEKFNSITNFQTPENISIDVIRAITVSKNGDVWLGTSGKGLTQYETATNSWRTFNTESTRKQAISSDRIMSLLIDNEDDLWIGTQGGGLNILNQKGDIEKYSNTSTTKLSANTIWCIFKANDNTYWLGSREHGLIQFDKNRGEIKKYTTNDSLPSNNIRVITQGNSNQFWLGTEEDGIVLFDINKQTFTSYKFQASNNSLSNNKIKSLYYDPKGILWIGTNGGGLNAFDIEESFFYNYTVADGLANNVIYSIQPDKKGNLWLSSNRGITKFTSANTLENPPQITNYDNFDGLATEFNTGAYFSDSSGQLYFGGLDGFYWFQPEEIRGNITLPKTTITGFEVLDEPQTLKQDITLKHNQNTITFTFSSLQYSIPEKNMYKYKLLNFDDNWVSSGNNNFARYPQIPPGSYEFKVKSSNYDGVWNEIPETFKFSIASPWYLTNLAKIVYSLLILSTIFGIYSYLKWRWRMQLDLQLKEEEAERFKKLNEFKSKLYTDISHEFRTPLTLIAGPIDAKLSEGNIPDSDFANFSMIKRNTNRLLSLVDQLLDLAKLDKGKLKLNIFQGELSLFLYTIASSFDYYADLKKIKYTIEIAPIKNSWYDEDVIEKIVTNLLSNAFKYCPKLGFCEFIVTSEKDKVFISLKNTTENLTELHIENLFTRFYQKDEFAEGAGVGLSLVRELVQLYHGEISAHIEQKNIISFLVTLPINQDSFDKETYHKISSQASKQPDVISEDLVKTQEDFELPILLVVEDHEEVRRFIMLALQHKYQIFQAENGKQGIKKAIEIVPDIIISDIRMPICSGIELCNTLKNDERTSHIPIILLTAGIGEENELKGLKAGADDFITKPFKLRILEKRIANLIDIRKALRKRYSQELILKAKDIAITPTDELFLNKVQQILDTHLSNPEFNAILFSKKVAMSRMQLHRKLLAYTGLTTTSFIRSQRLKQALHILKTSDASINEVAYAVGFNTPSYFIKCFKEVYKKTPAEYFQSLDL</sequence>
<dbReference type="CDD" id="cd00082">
    <property type="entry name" value="HisKA"/>
    <property type="match status" value="1"/>
</dbReference>
<dbReference type="Gene3D" id="1.10.10.60">
    <property type="entry name" value="Homeodomain-like"/>
    <property type="match status" value="1"/>
</dbReference>
<dbReference type="InterPro" id="IPR018060">
    <property type="entry name" value="HTH_AraC"/>
</dbReference>
<reference evidence="12" key="1">
    <citation type="submission" date="2016-10" db="EMBL/GenBank/DDBJ databases">
        <authorList>
            <person name="Varghese N."/>
            <person name="Submissions S."/>
        </authorList>
    </citation>
    <scope>NUCLEOTIDE SEQUENCE [LARGE SCALE GENOMIC DNA]</scope>
    <source>
        <strain evidence="12">DSM 16471</strain>
    </source>
</reference>
<dbReference type="RefSeq" id="WP_091624261.1">
    <property type="nucleotide sequence ID" value="NZ_FNZN01000004.1"/>
</dbReference>
<dbReference type="SUPFAM" id="SSF50998">
    <property type="entry name" value="Quinoprotein alcohol dehydrogenase-like"/>
    <property type="match status" value="1"/>
</dbReference>
<dbReference type="InterPro" id="IPR003661">
    <property type="entry name" value="HisK_dim/P_dom"/>
</dbReference>
<dbReference type="InterPro" id="IPR036890">
    <property type="entry name" value="HATPase_C_sf"/>
</dbReference>
<dbReference type="Gene3D" id="2.130.10.10">
    <property type="entry name" value="YVTN repeat-like/Quinoprotein amine dehydrogenase"/>
    <property type="match status" value="2"/>
</dbReference>
<dbReference type="Gene3D" id="3.30.565.10">
    <property type="entry name" value="Histidine kinase-like ATPase, C-terminal domain"/>
    <property type="match status" value="1"/>
</dbReference>
<keyword evidence="11" id="KW-0808">Transferase</keyword>
<dbReference type="Pfam" id="PF12833">
    <property type="entry name" value="HTH_18"/>
    <property type="match status" value="1"/>
</dbReference>
<dbReference type="InterPro" id="IPR018062">
    <property type="entry name" value="HTH_AraC-typ_CS"/>
</dbReference>
<dbReference type="InterPro" id="IPR015943">
    <property type="entry name" value="WD40/YVTN_repeat-like_dom_sf"/>
</dbReference>
<gene>
    <name evidence="11" type="ORF">SAMN04488008_104399</name>
</gene>
<keyword evidence="6" id="KW-0804">Transcription</keyword>
<keyword evidence="12" id="KW-1185">Reference proteome</keyword>
<dbReference type="PROSITE" id="PS01124">
    <property type="entry name" value="HTH_ARAC_FAMILY_2"/>
    <property type="match status" value="1"/>
</dbReference>
<keyword evidence="3 7" id="KW-0597">Phosphoprotein</keyword>
<evidence type="ECO:0000259" key="10">
    <source>
        <dbReference type="PROSITE" id="PS50110"/>
    </source>
</evidence>
<dbReference type="Gene3D" id="3.40.50.2300">
    <property type="match status" value="1"/>
</dbReference>
<dbReference type="SUPFAM" id="SSF55874">
    <property type="entry name" value="ATPase domain of HSP90 chaperone/DNA topoisomerase II/histidine kinase"/>
    <property type="match status" value="1"/>
</dbReference>
<dbReference type="SUPFAM" id="SSF63829">
    <property type="entry name" value="Calcium-dependent phosphotriesterase"/>
    <property type="match status" value="1"/>
</dbReference>
<dbReference type="Pfam" id="PF14870">
    <property type="entry name" value="PSII_BNR"/>
    <property type="match status" value="1"/>
</dbReference>
<dbReference type="InterPro" id="IPR001789">
    <property type="entry name" value="Sig_transdc_resp-reg_receiver"/>
</dbReference>
<feature type="domain" description="HTH araC/xylS-type" evidence="8">
    <location>
        <begin position="1233"/>
        <end position="1332"/>
    </location>
</feature>
<dbReference type="PANTHER" id="PTHR43547">
    <property type="entry name" value="TWO-COMPONENT HISTIDINE KINASE"/>
    <property type="match status" value="1"/>
</dbReference>
<dbReference type="Pfam" id="PF07495">
    <property type="entry name" value="Y_Y_Y"/>
    <property type="match status" value="1"/>
</dbReference>
<dbReference type="EC" id="2.7.13.3" evidence="2"/>
<evidence type="ECO:0000256" key="3">
    <source>
        <dbReference type="ARBA" id="ARBA00022553"/>
    </source>
</evidence>
<dbReference type="Pfam" id="PF00072">
    <property type="entry name" value="Response_reg"/>
    <property type="match status" value="1"/>
</dbReference>
<feature type="domain" description="Response regulatory" evidence="10">
    <location>
        <begin position="1086"/>
        <end position="1201"/>
    </location>
</feature>
<dbReference type="InterPro" id="IPR011047">
    <property type="entry name" value="Quinoprotein_ADH-like_sf"/>
</dbReference>
<dbReference type="InterPro" id="IPR011006">
    <property type="entry name" value="CheY-like_superfamily"/>
</dbReference>
<feature type="domain" description="Histidine kinase" evidence="9">
    <location>
        <begin position="837"/>
        <end position="1049"/>
    </location>
</feature>
<dbReference type="SMART" id="SM00387">
    <property type="entry name" value="HATPase_c"/>
    <property type="match status" value="1"/>
</dbReference>
<dbReference type="SUPFAM" id="SSF47384">
    <property type="entry name" value="Homodimeric domain of signal transducing histidine kinase"/>
    <property type="match status" value="1"/>
</dbReference>
<dbReference type="Gene3D" id="1.10.287.130">
    <property type="match status" value="1"/>
</dbReference>
<evidence type="ECO:0000256" key="7">
    <source>
        <dbReference type="PROSITE-ProRule" id="PRU00169"/>
    </source>
</evidence>